<protein>
    <submittedName>
        <fullName evidence="12">Cytochrome P450</fullName>
    </submittedName>
</protein>
<keyword evidence="13" id="KW-1185">Reference proteome</keyword>
<keyword evidence="5 9" id="KW-0479">Metal-binding</keyword>
<accession>A0A165GTQ6</accession>
<keyword evidence="7 9" id="KW-0408">Iron</keyword>
<evidence type="ECO:0000256" key="3">
    <source>
        <dbReference type="ARBA" id="ARBA00010617"/>
    </source>
</evidence>
<dbReference type="PROSITE" id="PS00086">
    <property type="entry name" value="CYTOCHROME_P450"/>
    <property type="match status" value="1"/>
</dbReference>
<dbReference type="PANTHER" id="PTHR46300">
    <property type="entry name" value="P450, PUTATIVE (EUROFUNG)-RELATED-RELATED"/>
    <property type="match status" value="1"/>
</dbReference>
<evidence type="ECO:0000256" key="4">
    <source>
        <dbReference type="ARBA" id="ARBA00022617"/>
    </source>
</evidence>
<dbReference type="InterPro" id="IPR050364">
    <property type="entry name" value="Cytochrome_P450_fung"/>
</dbReference>
<dbReference type="EMBL" id="KV423951">
    <property type="protein sequence ID" value="KZT58465.1"/>
    <property type="molecule type" value="Genomic_DNA"/>
</dbReference>
<evidence type="ECO:0000256" key="5">
    <source>
        <dbReference type="ARBA" id="ARBA00022723"/>
    </source>
</evidence>
<feature type="chain" id="PRO_5007858306" evidence="11">
    <location>
        <begin position="18"/>
        <end position="525"/>
    </location>
</feature>
<dbReference type="PRINTS" id="PR00385">
    <property type="entry name" value="P450"/>
</dbReference>
<dbReference type="InterPro" id="IPR017972">
    <property type="entry name" value="Cyt_P450_CS"/>
</dbReference>
<dbReference type="Gene3D" id="1.10.630.10">
    <property type="entry name" value="Cytochrome P450"/>
    <property type="match status" value="1"/>
</dbReference>
<dbReference type="AlphaFoldDB" id="A0A165GTQ6"/>
<dbReference type="GO" id="GO:0005506">
    <property type="term" value="F:iron ion binding"/>
    <property type="evidence" value="ECO:0007669"/>
    <property type="project" value="InterPro"/>
</dbReference>
<evidence type="ECO:0000256" key="8">
    <source>
        <dbReference type="ARBA" id="ARBA00023033"/>
    </source>
</evidence>
<dbReference type="Pfam" id="PF00067">
    <property type="entry name" value="p450"/>
    <property type="match status" value="1"/>
</dbReference>
<evidence type="ECO:0000256" key="9">
    <source>
        <dbReference type="PIRSR" id="PIRSR602401-1"/>
    </source>
</evidence>
<dbReference type="GO" id="GO:0016705">
    <property type="term" value="F:oxidoreductase activity, acting on paired donors, with incorporation or reduction of molecular oxygen"/>
    <property type="evidence" value="ECO:0007669"/>
    <property type="project" value="InterPro"/>
</dbReference>
<evidence type="ECO:0000313" key="13">
    <source>
        <dbReference type="Proteomes" id="UP000076842"/>
    </source>
</evidence>
<evidence type="ECO:0000256" key="11">
    <source>
        <dbReference type="SAM" id="SignalP"/>
    </source>
</evidence>
<dbReference type="InParanoid" id="A0A165GTQ6"/>
<keyword evidence="11" id="KW-0732">Signal</keyword>
<sequence>MLYLGGILLLVLAIALAAVRDVQRKRSSRLPPGPPGLPLVGNALQLPFQFLWYRLDEWSKQYGSMYTIWLLGYPFIVLNSVDAASDVLDRLSAVTSDRPRFLKGQFFGTQHSVVSKNNTAEWRNQRKAIHANLGIRNISRFRDLQTYDAAHLALGLLEHPEKPFEEHIHRYAGSVIFRTLYGGDAFPHLGEDPSKIIEHLQKELLHALQPQNSVVDMLPFLKPIIERSKWLRRQGDNWYEKTTREATRLYEGAVPREGWWTIAHDFETNLKKYGMDKHGAVWVALTLYMAGQDTTNTALRVFALGILHNPDVMKAAEAQIDAVCGSRPPTLEDRENLPYIEALVKESVRWKPGVPMGVMHTASEDFEYRGYVIPEGTNFIDNIWGQTRDTAVYRDPEAFNPSRFLDASGKLLPEDTRSDLLGFGRGRRACPGRDYALSSLFIAISTMIWAFRFQWPVDANGNRVVCGVNEIEDHVHVATPRPFGVALKPRHKRLGKHLLGSMKESAARLYLATPQTGDYIRSQKF</sequence>
<dbReference type="OrthoDB" id="1470350at2759"/>
<organism evidence="12 13">
    <name type="scientific">Calocera cornea HHB12733</name>
    <dbReference type="NCBI Taxonomy" id="1353952"/>
    <lineage>
        <taxon>Eukaryota</taxon>
        <taxon>Fungi</taxon>
        <taxon>Dikarya</taxon>
        <taxon>Basidiomycota</taxon>
        <taxon>Agaricomycotina</taxon>
        <taxon>Dacrymycetes</taxon>
        <taxon>Dacrymycetales</taxon>
        <taxon>Dacrymycetaceae</taxon>
        <taxon>Calocera</taxon>
    </lineage>
</organism>
<gene>
    <name evidence="12" type="ORF">CALCODRAFT_468454</name>
</gene>
<feature type="signal peptide" evidence="11">
    <location>
        <begin position="1"/>
        <end position="17"/>
    </location>
</feature>
<dbReference type="STRING" id="1353952.A0A165GTQ6"/>
<reference evidence="12 13" key="1">
    <citation type="journal article" date="2016" name="Mol. Biol. Evol.">
        <title>Comparative Genomics of Early-Diverging Mushroom-Forming Fungi Provides Insights into the Origins of Lignocellulose Decay Capabilities.</title>
        <authorList>
            <person name="Nagy L.G."/>
            <person name="Riley R."/>
            <person name="Tritt A."/>
            <person name="Adam C."/>
            <person name="Daum C."/>
            <person name="Floudas D."/>
            <person name="Sun H."/>
            <person name="Yadav J.S."/>
            <person name="Pangilinan J."/>
            <person name="Larsson K.H."/>
            <person name="Matsuura K."/>
            <person name="Barry K."/>
            <person name="Labutti K."/>
            <person name="Kuo R."/>
            <person name="Ohm R.A."/>
            <person name="Bhattacharya S.S."/>
            <person name="Shirouzu T."/>
            <person name="Yoshinaga Y."/>
            <person name="Martin F.M."/>
            <person name="Grigoriev I.V."/>
            <person name="Hibbett D.S."/>
        </authorList>
    </citation>
    <scope>NUCLEOTIDE SEQUENCE [LARGE SCALE GENOMIC DNA]</scope>
    <source>
        <strain evidence="12 13">HHB12733</strain>
    </source>
</reference>
<dbReference type="InterPro" id="IPR001128">
    <property type="entry name" value="Cyt_P450"/>
</dbReference>
<evidence type="ECO:0000256" key="6">
    <source>
        <dbReference type="ARBA" id="ARBA00023002"/>
    </source>
</evidence>
<name>A0A165GTQ6_9BASI</name>
<proteinExistence type="inferred from homology"/>
<comment type="pathway">
    <text evidence="2">Secondary metabolite biosynthesis.</text>
</comment>
<comment type="cofactor">
    <cofactor evidence="1 9">
        <name>heme</name>
        <dbReference type="ChEBI" id="CHEBI:30413"/>
    </cofactor>
</comment>
<evidence type="ECO:0000256" key="2">
    <source>
        <dbReference type="ARBA" id="ARBA00005179"/>
    </source>
</evidence>
<dbReference type="InterPro" id="IPR002401">
    <property type="entry name" value="Cyt_P450_E_grp-I"/>
</dbReference>
<keyword evidence="8 10" id="KW-0503">Monooxygenase</keyword>
<dbReference type="CDD" id="cd11065">
    <property type="entry name" value="CYP64-like"/>
    <property type="match status" value="1"/>
</dbReference>
<dbReference type="SUPFAM" id="SSF48264">
    <property type="entry name" value="Cytochrome P450"/>
    <property type="match status" value="1"/>
</dbReference>
<evidence type="ECO:0000313" key="12">
    <source>
        <dbReference type="EMBL" id="KZT58465.1"/>
    </source>
</evidence>
<comment type="similarity">
    <text evidence="3 10">Belongs to the cytochrome P450 family.</text>
</comment>
<dbReference type="PRINTS" id="PR00463">
    <property type="entry name" value="EP450I"/>
</dbReference>
<evidence type="ECO:0000256" key="10">
    <source>
        <dbReference type="RuleBase" id="RU000461"/>
    </source>
</evidence>
<dbReference type="PANTHER" id="PTHR46300:SF7">
    <property type="entry name" value="P450, PUTATIVE (EUROFUNG)-RELATED"/>
    <property type="match status" value="1"/>
</dbReference>
<evidence type="ECO:0000256" key="7">
    <source>
        <dbReference type="ARBA" id="ARBA00023004"/>
    </source>
</evidence>
<dbReference type="GO" id="GO:0004497">
    <property type="term" value="F:monooxygenase activity"/>
    <property type="evidence" value="ECO:0007669"/>
    <property type="project" value="UniProtKB-KW"/>
</dbReference>
<dbReference type="Proteomes" id="UP000076842">
    <property type="component" value="Unassembled WGS sequence"/>
</dbReference>
<evidence type="ECO:0000256" key="1">
    <source>
        <dbReference type="ARBA" id="ARBA00001971"/>
    </source>
</evidence>
<dbReference type="InterPro" id="IPR036396">
    <property type="entry name" value="Cyt_P450_sf"/>
</dbReference>
<dbReference type="GO" id="GO:0020037">
    <property type="term" value="F:heme binding"/>
    <property type="evidence" value="ECO:0007669"/>
    <property type="project" value="InterPro"/>
</dbReference>
<keyword evidence="4 9" id="KW-0349">Heme</keyword>
<feature type="binding site" description="axial binding residue" evidence="9">
    <location>
        <position position="430"/>
    </location>
    <ligand>
        <name>heme</name>
        <dbReference type="ChEBI" id="CHEBI:30413"/>
    </ligand>
    <ligandPart>
        <name>Fe</name>
        <dbReference type="ChEBI" id="CHEBI:18248"/>
    </ligandPart>
</feature>
<keyword evidence="6 10" id="KW-0560">Oxidoreductase</keyword>